<keyword evidence="6" id="KW-0472">Membrane</keyword>
<dbReference type="InterPro" id="IPR036378">
    <property type="entry name" value="FAS1_dom_sf"/>
</dbReference>
<keyword evidence="4" id="KW-0336">GPI-anchor</keyword>
<dbReference type="GO" id="GO:0098552">
    <property type="term" value="C:side of membrane"/>
    <property type="evidence" value="ECO:0007669"/>
    <property type="project" value="UniProtKB-KW"/>
</dbReference>
<dbReference type="PANTHER" id="PTHR32077:SF53">
    <property type="entry name" value="FASCICLIN DOMAIN PROTEIN"/>
    <property type="match status" value="1"/>
</dbReference>
<reference evidence="11" key="1">
    <citation type="journal article" date="2014" name="Nat. Commun.">
        <title>Genome sequence of mungbean and insights into evolution within Vigna species.</title>
        <authorList>
            <person name="Kang Y.J."/>
            <person name="Kim S.K."/>
            <person name="Kim M.Y."/>
            <person name="Lestari P."/>
            <person name="Kim K.H."/>
            <person name="Ha B.K."/>
            <person name="Jun T.H."/>
            <person name="Hwang W.J."/>
            <person name="Lee T."/>
            <person name="Lee J."/>
            <person name="Shim S."/>
            <person name="Yoon M.Y."/>
            <person name="Jang Y.E."/>
            <person name="Han K.S."/>
            <person name="Taeprayoon P."/>
            <person name="Yoon N."/>
            <person name="Somta P."/>
            <person name="Tanya P."/>
            <person name="Kim K.S."/>
            <person name="Gwag J.G."/>
            <person name="Moon J.K."/>
            <person name="Lee Y.H."/>
            <person name="Park B.S."/>
            <person name="Bombarely A."/>
            <person name="Doyle J.J."/>
            <person name="Jackson S.A."/>
            <person name="Schafleitner R."/>
            <person name="Srinives P."/>
            <person name="Varshney R.K."/>
            <person name="Lee S.H."/>
        </authorList>
    </citation>
    <scope>NUCLEOTIDE SEQUENCE [LARGE SCALE GENOMIC DNA]</scope>
    <source>
        <strain evidence="11">cv. VC1973A</strain>
    </source>
</reference>
<gene>
    <name evidence="12" type="primary">LOC106758923</name>
</gene>
<name>A0A1S3TUJ4_VIGRR</name>
<accession>A0A1S3TUJ4</accession>
<dbReference type="GO" id="GO:0005886">
    <property type="term" value="C:plasma membrane"/>
    <property type="evidence" value="ECO:0007669"/>
    <property type="project" value="UniProtKB-SubCell"/>
</dbReference>
<dbReference type="Gene3D" id="2.30.180.10">
    <property type="entry name" value="FAS1 domain"/>
    <property type="match status" value="1"/>
</dbReference>
<dbReference type="KEGG" id="vra:106758923"/>
<dbReference type="OrthoDB" id="286301at2759"/>
<keyword evidence="5 9" id="KW-0732">Signal</keyword>
<comment type="function">
    <text evidence="7">May be a cell surface adhesion protein.</text>
</comment>
<dbReference type="GO" id="GO:0009834">
    <property type="term" value="P:plant-type secondary cell wall biogenesis"/>
    <property type="evidence" value="ECO:0007669"/>
    <property type="project" value="TreeGrafter"/>
</dbReference>
<keyword evidence="4" id="KW-0449">Lipoprotein</keyword>
<dbReference type="SMART" id="SM00554">
    <property type="entry name" value="FAS1"/>
    <property type="match status" value="1"/>
</dbReference>
<dbReference type="SUPFAM" id="SSF82153">
    <property type="entry name" value="FAS1 domain"/>
    <property type="match status" value="1"/>
</dbReference>
<dbReference type="AlphaFoldDB" id="A0A1S3TUJ4"/>
<dbReference type="PANTHER" id="PTHR32077">
    <property type="entry name" value="FASCICLIN-LIKE ARABINOGALACTAN PROTEIN"/>
    <property type="match status" value="1"/>
</dbReference>
<comment type="subcellular location">
    <subcellularLocation>
        <location evidence="1">Cell membrane</location>
        <topology evidence="1">Lipid-anchor</topology>
        <topology evidence="1">GPI-anchor</topology>
    </subcellularLocation>
</comment>
<organism evidence="11 12">
    <name type="scientific">Vigna radiata var. radiata</name>
    <name type="common">Mung bean</name>
    <name type="synonym">Phaseolus aureus</name>
    <dbReference type="NCBI Taxonomy" id="3916"/>
    <lineage>
        <taxon>Eukaryota</taxon>
        <taxon>Viridiplantae</taxon>
        <taxon>Streptophyta</taxon>
        <taxon>Embryophyta</taxon>
        <taxon>Tracheophyta</taxon>
        <taxon>Spermatophyta</taxon>
        <taxon>Magnoliopsida</taxon>
        <taxon>eudicotyledons</taxon>
        <taxon>Gunneridae</taxon>
        <taxon>Pentapetalae</taxon>
        <taxon>rosids</taxon>
        <taxon>fabids</taxon>
        <taxon>Fabales</taxon>
        <taxon>Fabaceae</taxon>
        <taxon>Papilionoideae</taxon>
        <taxon>50 kb inversion clade</taxon>
        <taxon>NPAAA clade</taxon>
        <taxon>indigoferoid/millettioid clade</taxon>
        <taxon>Phaseoleae</taxon>
        <taxon>Vigna</taxon>
    </lineage>
</organism>
<feature type="region of interest" description="Disordered" evidence="8">
    <location>
        <begin position="210"/>
        <end position="244"/>
    </location>
</feature>
<dbReference type="STRING" id="3916.A0A1S3TUJ4"/>
<evidence type="ECO:0000256" key="4">
    <source>
        <dbReference type="ARBA" id="ARBA00022622"/>
    </source>
</evidence>
<comment type="similarity">
    <text evidence="2">Belongs to the fasciclin-like AGP family.</text>
</comment>
<evidence type="ECO:0000256" key="6">
    <source>
        <dbReference type="ARBA" id="ARBA00023136"/>
    </source>
</evidence>
<keyword evidence="3" id="KW-1003">Cell membrane</keyword>
<dbReference type="RefSeq" id="XP_014497422.1">
    <property type="nucleotide sequence ID" value="XM_014641936.2"/>
</dbReference>
<evidence type="ECO:0000313" key="11">
    <source>
        <dbReference type="Proteomes" id="UP000087766"/>
    </source>
</evidence>
<evidence type="ECO:0000256" key="9">
    <source>
        <dbReference type="SAM" id="SignalP"/>
    </source>
</evidence>
<evidence type="ECO:0000256" key="1">
    <source>
        <dbReference type="ARBA" id="ARBA00004609"/>
    </source>
</evidence>
<proteinExistence type="inferred from homology"/>
<evidence type="ECO:0000256" key="5">
    <source>
        <dbReference type="ARBA" id="ARBA00022729"/>
    </source>
</evidence>
<evidence type="ECO:0000259" key="10">
    <source>
        <dbReference type="PROSITE" id="PS50213"/>
    </source>
</evidence>
<reference evidence="12" key="2">
    <citation type="submission" date="2025-08" db="UniProtKB">
        <authorList>
            <consortium name="RefSeq"/>
        </authorList>
    </citation>
    <scope>IDENTIFICATION</scope>
    <source>
        <tissue evidence="12">Leaf</tissue>
    </source>
</reference>
<dbReference type="GeneID" id="106758923"/>
<evidence type="ECO:0000256" key="3">
    <source>
        <dbReference type="ARBA" id="ARBA00022475"/>
    </source>
</evidence>
<keyword evidence="4" id="KW-0325">Glycoprotein</keyword>
<feature type="chain" id="PRO_5010219264" evidence="9">
    <location>
        <begin position="24"/>
        <end position="271"/>
    </location>
</feature>
<protein>
    <submittedName>
        <fullName evidence="12">Fasciclin-like arabinogalactan protein 12</fullName>
    </submittedName>
</protein>
<feature type="domain" description="FAS1" evidence="10">
    <location>
        <begin position="47"/>
        <end position="182"/>
    </location>
</feature>
<evidence type="ECO:0000256" key="2">
    <source>
        <dbReference type="ARBA" id="ARBA00007843"/>
    </source>
</evidence>
<dbReference type="InterPro" id="IPR000782">
    <property type="entry name" value="FAS1_domain"/>
</dbReference>
<dbReference type="Pfam" id="PF02469">
    <property type="entry name" value="Fasciclin"/>
    <property type="match status" value="1"/>
</dbReference>
<dbReference type="PROSITE" id="PS50213">
    <property type="entry name" value="FAS1"/>
    <property type="match status" value="1"/>
</dbReference>
<dbReference type="Proteomes" id="UP000087766">
    <property type="component" value="Chromosome 4"/>
</dbReference>
<evidence type="ECO:0000313" key="12">
    <source>
        <dbReference type="RefSeq" id="XP_014497422.1"/>
    </source>
</evidence>
<keyword evidence="11" id="KW-1185">Reference proteome</keyword>
<evidence type="ECO:0000256" key="8">
    <source>
        <dbReference type="SAM" id="MobiDB-lite"/>
    </source>
</evidence>
<feature type="signal peptide" evidence="9">
    <location>
        <begin position="1"/>
        <end position="23"/>
    </location>
</feature>
<evidence type="ECO:0000256" key="7">
    <source>
        <dbReference type="ARBA" id="ARBA00024686"/>
    </source>
</evidence>
<dbReference type="InterPro" id="IPR045003">
    <property type="entry name" value="FLA_A"/>
</dbReference>
<sequence length="271" mass="28590">MTKHSPFPIALLFSLLHATALTALSPTNAPASAPTKPFTPTDNNPGATDIASILTQTNSFNIFLRLMKTTQLINQLNSQLITIKSGGLTILAPEDGAFSELPPGFLNTLSDGQKLKLVQFHVLPDFISSASFDTLTNPVRTLAGNKPGKVELDVISYGGSVNISTGQVNTTINGIVYMDKHLAVYKVGKVLLPSEFFPTKNKTIVAAPTLPPAPVTETARAPEPAKVKPPSSEESSGSSTQVVPTVTSGGMRISGVEPIVLGVVFLRFLGI</sequence>
<dbReference type="FunFam" id="2.30.180.10:FF:000009">
    <property type="entry name" value="Fasciclin-like arabinogalactan protein 11"/>
    <property type="match status" value="1"/>
</dbReference>